<protein>
    <recommendedName>
        <fullName evidence="2">NAD(P)-binding domain-containing protein</fullName>
    </recommendedName>
</protein>
<dbReference type="PANTHER" id="PTHR47129">
    <property type="entry name" value="QUINONE OXIDOREDUCTASE 2"/>
    <property type="match status" value="1"/>
</dbReference>
<gene>
    <name evidence="3" type="ORF">MIPYR_20154</name>
</gene>
<organism evidence="3">
    <name type="scientific">uncultured Microbacterium sp</name>
    <dbReference type="NCBI Taxonomy" id="191216"/>
    <lineage>
        <taxon>Bacteria</taxon>
        <taxon>Bacillati</taxon>
        <taxon>Actinomycetota</taxon>
        <taxon>Actinomycetes</taxon>
        <taxon>Micrococcales</taxon>
        <taxon>Microbacteriaceae</taxon>
        <taxon>Microbacterium</taxon>
        <taxon>environmental samples</taxon>
    </lineage>
</organism>
<name>A0A1Y5NZ52_9MICO</name>
<feature type="region of interest" description="Disordered" evidence="1">
    <location>
        <begin position="1"/>
        <end position="24"/>
    </location>
</feature>
<evidence type="ECO:0000259" key="2">
    <source>
        <dbReference type="Pfam" id="PF13460"/>
    </source>
</evidence>
<dbReference type="EMBL" id="FLQR01000006">
    <property type="protein sequence ID" value="SBS71673.1"/>
    <property type="molecule type" value="Genomic_DNA"/>
</dbReference>
<dbReference type="InterPro" id="IPR016040">
    <property type="entry name" value="NAD(P)-bd_dom"/>
</dbReference>
<dbReference type="Gene3D" id="3.40.50.720">
    <property type="entry name" value="NAD(P)-binding Rossmann-like Domain"/>
    <property type="match status" value="1"/>
</dbReference>
<dbReference type="InterPro" id="IPR052718">
    <property type="entry name" value="NmrA-type_oxidoreductase"/>
</dbReference>
<dbReference type="InterPro" id="IPR036291">
    <property type="entry name" value="NAD(P)-bd_dom_sf"/>
</dbReference>
<sequence>MNLEIAHAQHLARPRGASSAAERPRVAVTGSTGALGGDIAARLAAAGIPQLLLVRDRSRAPELPATTVVESRYDDPRGATLALQGIDVLLMVSASESADRLAQHEAFVDAAAAAGVAHVVYTSFQGAAPDATFTLARDHHATEERIKASGMAWTMLRDSFYLDFLPLLAGEDGVIRGPASGGRVAAVARADVARTAARILERPDTHRGATYDLTGPEALSLHDVARTLTAVGGAPCASTMRRSRKRTHPGRGGRRPPGGSTPG</sequence>
<proteinExistence type="predicted"/>
<evidence type="ECO:0000256" key="1">
    <source>
        <dbReference type="SAM" id="MobiDB-lite"/>
    </source>
</evidence>
<reference evidence="3" key="1">
    <citation type="submission" date="2016-03" db="EMBL/GenBank/DDBJ databases">
        <authorList>
            <person name="Ploux O."/>
        </authorList>
    </citation>
    <scope>NUCLEOTIDE SEQUENCE</scope>
    <source>
        <strain evidence="3">UC1</strain>
    </source>
</reference>
<accession>A0A1Y5NZ52</accession>
<feature type="domain" description="NAD(P)-binding" evidence="2">
    <location>
        <begin position="30"/>
        <end position="203"/>
    </location>
</feature>
<feature type="compositionally biased region" description="Basic residues" evidence="1">
    <location>
        <begin position="241"/>
        <end position="254"/>
    </location>
</feature>
<dbReference type="AlphaFoldDB" id="A0A1Y5NZ52"/>
<evidence type="ECO:0000313" key="3">
    <source>
        <dbReference type="EMBL" id="SBS71673.1"/>
    </source>
</evidence>
<dbReference type="PANTHER" id="PTHR47129:SF1">
    <property type="entry name" value="NMRA-LIKE DOMAIN-CONTAINING PROTEIN"/>
    <property type="match status" value="1"/>
</dbReference>
<feature type="region of interest" description="Disordered" evidence="1">
    <location>
        <begin position="233"/>
        <end position="263"/>
    </location>
</feature>
<dbReference type="Pfam" id="PF13460">
    <property type="entry name" value="NAD_binding_10"/>
    <property type="match status" value="1"/>
</dbReference>
<dbReference type="SUPFAM" id="SSF51735">
    <property type="entry name" value="NAD(P)-binding Rossmann-fold domains"/>
    <property type="match status" value="1"/>
</dbReference>